<proteinExistence type="inferred from homology"/>
<reference evidence="6" key="1">
    <citation type="journal article" date="2020" name="Front. Plant Sci.">
        <title>Comparative Plastid Genomics of Non-Photosynthetic Chrysophytes: Genome Reduction and Compaction.</title>
        <authorList>
            <person name="Kim J.I."/>
            <person name="Jeong M."/>
            <person name="Archibald J.M."/>
            <person name="Shin W."/>
        </authorList>
    </citation>
    <scope>NUCLEOTIDE SEQUENCE</scope>
    <source>
        <strain evidence="6">Yongseonkyo072317C3</strain>
    </source>
</reference>
<dbReference type="GO" id="GO:0006412">
    <property type="term" value="P:translation"/>
    <property type="evidence" value="ECO:0007669"/>
    <property type="project" value="InterPro"/>
</dbReference>
<dbReference type="GO" id="GO:0009536">
    <property type="term" value="C:plastid"/>
    <property type="evidence" value="ECO:0007669"/>
    <property type="project" value="UniProtKB-SubCell"/>
</dbReference>
<dbReference type="PANTHER" id="PTHR21569">
    <property type="entry name" value="RIBOSOMAL PROTEIN S9"/>
    <property type="match status" value="1"/>
</dbReference>
<dbReference type="SUPFAM" id="SSF54211">
    <property type="entry name" value="Ribosomal protein S5 domain 2-like"/>
    <property type="match status" value="1"/>
</dbReference>
<dbReference type="GO" id="GO:0003735">
    <property type="term" value="F:structural constituent of ribosome"/>
    <property type="evidence" value="ECO:0007669"/>
    <property type="project" value="InterPro"/>
</dbReference>
<dbReference type="InterPro" id="IPR020574">
    <property type="entry name" value="Ribosomal_uS9_CS"/>
</dbReference>
<gene>
    <name evidence="6" type="primary">rps9</name>
    <name evidence="6" type="ORF">PoterioPt_p029</name>
</gene>
<dbReference type="InterPro" id="IPR014721">
    <property type="entry name" value="Ribsml_uS5_D2-typ_fold_subgr"/>
</dbReference>
<geneLocation type="plastid" evidence="6"/>
<evidence type="ECO:0000256" key="3">
    <source>
        <dbReference type="ARBA" id="ARBA00022980"/>
    </source>
</evidence>
<accession>A0A7S6PV37</accession>
<dbReference type="PANTHER" id="PTHR21569:SF1">
    <property type="entry name" value="SMALL RIBOSOMAL SUBUNIT PROTEIN US9M"/>
    <property type="match status" value="1"/>
</dbReference>
<evidence type="ECO:0000256" key="2">
    <source>
        <dbReference type="ARBA" id="ARBA00005251"/>
    </source>
</evidence>
<dbReference type="InterPro" id="IPR023035">
    <property type="entry name" value="Ribosomal_uS9_bac/plastid"/>
</dbReference>
<protein>
    <submittedName>
        <fullName evidence="6">Ribosomal protein S9</fullName>
    </submittedName>
</protein>
<evidence type="ECO:0000313" key="6">
    <source>
        <dbReference type="EMBL" id="QOU10664.1"/>
    </source>
</evidence>
<comment type="similarity">
    <text evidence="2 5">Belongs to the universal ribosomal protein uS9 family.</text>
</comment>
<dbReference type="EMBL" id="MN935478">
    <property type="protein sequence ID" value="QOU10664.1"/>
    <property type="molecule type" value="Genomic_DNA"/>
</dbReference>
<dbReference type="PROSITE" id="PS00360">
    <property type="entry name" value="RIBOSOMAL_S9"/>
    <property type="match status" value="1"/>
</dbReference>
<dbReference type="GO" id="GO:0003723">
    <property type="term" value="F:RNA binding"/>
    <property type="evidence" value="ECO:0007669"/>
    <property type="project" value="TreeGrafter"/>
</dbReference>
<name>A0A7S6PV37_9STRA</name>
<evidence type="ECO:0000256" key="1">
    <source>
        <dbReference type="ARBA" id="ARBA00004474"/>
    </source>
</evidence>
<dbReference type="NCBIfam" id="NF001099">
    <property type="entry name" value="PRK00132.1"/>
    <property type="match status" value="1"/>
</dbReference>
<keyword evidence="6" id="KW-0934">Plastid</keyword>
<evidence type="ECO:0000256" key="4">
    <source>
        <dbReference type="ARBA" id="ARBA00023274"/>
    </source>
</evidence>
<dbReference type="Gene3D" id="3.30.230.10">
    <property type="match status" value="1"/>
</dbReference>
<evidence type="ECO:0000256" key="5">
    <source>
        <dbReference type="RuleBase" id="RU003815"/>
    </source>
</evidence>
<dbReference type="FunFam" id="3.30.230.10:FF:000001">
    <property type="entry name" value="30S ribosomal protein S9"/>
    <property type="match status" value="1"/>
</dbReference>
<comment type="subcellular location">
    <subcellularLocation>
        <location evidence="1">Plastid</location>
    </subcellularLocation>
</comment>
<dbReference type="GO" id="GO:0015935">
    <property type="term" value="C:small ribosomal subunit"/>
    <property type="evidence" value="ECO:0007669"/>
    <property type="project" value="UniProtKB-ARBA"/>
</dbReference>
<organism evidence="6">
    <name type="scientific">Poteriospumella lacustris</name>
    <dbReference type="NCBI Taxonomy" id="1117027"/>
    <lineage>
        <taxon>Eukaryota</taxon>
        <taxon>Sar</taxon>
        <taxon>Stramenopiles</taxon>
        <taxon>Ochrophyta</taxon>
        <taxon>Chrysophyceae</taxon>
        <taxon>Chromulinales</taxon>
        <taxon>Dinobryaceae</taxon>
        <taxon>Poteriospumella</taxon>
    </lineage>
</organism>
<sequence>MNNLLSQEIVLIGLGKRKAAIANVKLIPGTGKIEVNKKPYDHFFKSLNFHKEVLSAPASFLKLHQNFDIFVNVKGGGLSSQLYAAQLGVAKALSKLGSTEKESLSQNSFLYRDSRIKERRKYGLKKARKASQYSKR</sequence>
<keyword evidence="4 5" id="KW-0687">Ribonucleoprotein</keyword>
<keyword evidence="3 5" id="KW-0689">Ribosomal protein</keyword>
<dbReference type="InterPro" id="IPR020568">
    <property type="entry name" value="Ribosomal_Su5_D2-typ_SF"/>
</dbReference>
<dbReference type="InterPro" id="IPR000754">
    <property type="entry name" value="Ribosomal_uS9"/>
</dbReference>
<dbReference type="Pfam" id="PF00380">
    <property type="entry name" value="Ribosomal_S9"/>
    <property type="match status" value="1"/>
</dbReference>
<dbReference type="AlphaFoldDB" id="A0A7S6PV37"/>